<evidence type="ECO:0000313" key="4">
    <source>
        <dbReference type="Proteomes" id="UP001215151"/>
    </source>
</evidence>
<accession>A0AAD7THE7</accession>
<evidence type="ECO:0000256" key="1">
    <source>
        <dbReference type="SAM" id="MobiDB-lite"/>
    </source>
</evidence>
<comment type="caution">
    <text evidence="3">The sequence shown here is derived from an EMBL/GenBank/DDBJ whole genome shotgun (WGS) entry which is preliminary data.</text>
</comment>
<dbReference type="EMBL" id="JAPEVG010000737">
    <property type="protein sequence ID" value="KAJ8455792.1"/>
    <property type="molecule type" value="Genomic_DNA"/>
</dbReference>
<dbReference type="AlphaFoldDB" id="A0AAD7THE7"/>
<dbReference type="InterPro" id="IPR010730">
    <property type="entry name" value="HET"/>
</dbReference>
<keyword evidence="4" id="KW-1185">Reference proteome</keyword>
<gene>
    <name evidence="3" type="ORF">ONZ51_g12337</name>
</gene>
<organism evidence="3 4">
    <name type="scientific">Trametes cubensis</name>
    <dbReference type="NCBI Taxonomy" id="1111947"/>
    <lineage>
        <taxon>Eukaryota</taxon>
        <taxon>Fungi</taxon>
        <taxon>Dikarya</taxon>
        <taxon>Basidiomycota</taxon>
        <taxon>Agaricomycotina</taxon>
        <taxon>Agaricomycetes</taxon>
        <taxon>Polyporales</taxon>
        <taxon>Polyporaceae</taxon>
        <taxon>Trametes</taxon>
    </lineage>
</organism>
<feature type="region of interest" description="Disordered" evidence="1">
    <location>
        <begin position="276"/>
        <end position="310"/>
    </location>
</feature>
<dbReference type="Pfam" id="PF06985">
    <property type="entry name" value="HET"/>
    <property type="match status" value="1"/>
</dbReference>
<dbReference type="Proteomes" id="UP001215151">
    <property type="component" value="Unassembled WGS sequence"/>
</dbReference>
<protein>
    <recommendedName>
        <fullName evidence="2">Heterokaryon incompatibility domain-containing protein</fullName>
    </recommendedName>
</protein>
<reference evidence="3" key="1">
    <citation type="submission" date="2022-11" db="EMBL/GenBank/DDBJ databases">
        <title>Genome Sequence of Cubamyces cubensis.</title>
        <authorList>
            <person name="Buettner E."/>
        </authorList>
    </citation>
    <scope>NUCLEOTIDE SEQUENCE</scope>
    <source>
        <strain evidence="3">MPL-01</strain>
    </source>
</reference>
<dbReference type="PANTHER" id="PTHR10622:SF10">
    <property type="entry name" value="HET DOMAIN-CONTAINING PROTEIN"/>
    <property type="match status" value="1"/>
</dbReference>
<evidence type="ECO:0000313" key="3">
    <source>
        <dbReference type="EMBL" id="KAJ8455792.1"/>
    </source>
</evidence>
<evidence type="ECO:0000259" key="2">
    <source>
        <dbReference type="Pfam" id="PF06985"/>
    </source>
</evidence>
<feature type="domain" description="Heterokaryon incompatibility" evidence="2">
    <location>
        <begin position="11"/>
        <end position="124"/>
    </location>
</feature>
<name>A0AAD7THE7_9APHY</name>
<sequence length="714" mass="80373">MPSVHTSSVSYAILSHTWSRAGEQTYQDVLQLQRDVQQFWAEHIPTETDSADFIVLKHPRLSAKVQRACAVAVEDGYEWLWIDACCIDKLNGPEQTESINSMFEWYHAAQLCYAYLEDVNDSDILDAPSSQFRRARWHTRGWTLQELIAPRSLVFLASNWIRIGKKSQLALLLEEITGVERNVLTGEAPLSTVKISQRMRWAKGRQTERSEDGAYALMGIFGVYMPVIYGEGFSHAFRRLERAIKTAFAESRKHCAATFDDLDPRVFDQLEEEVESARKHQPRCDIQTGNENPLHVHDSPAGSSGEVDRDTTPKQLIEHTTLTTLNRPLSPAASAVSSTTTLSSAELEHRAQLQRKLDGSAKRHERFATALQNLDPTSEVLSLKERIQDIQVGFRDLSISLGHLDNKLNRRKFKFLRHIGSKGLRPRWDPFQEASAQFKTLLNQSQLIAMDTAVVLKQNLHIFTDEHVQDAKKVGALKQEIENFMTIIEWNMHRTSKICEKLSRLSDDIRLVGQEIGEKVERAQQHNEDLSVGLAEAHYQLQNLGIGLQSITEELSDSSPACNIPSLTTGGTPSGLSSVNSNFSRTAVGSILDVLPQSVLSAANKWTEAARLRMQIQGTREKISDLRNIHGAVNDFMALLQDTNSQIANLALNIGALSNIWRYIKSDMVELRSLLGTVVGGRYTELLLHKLTITRKVYEKLVVALEEYSKETLL</sequence>
<dbReference type="PANTHER" id="PTHR10622">
    <property type="entry name" value="HET DOMAIN-CONTAINING PROTEIN"/>
    <property type="match status" value="1"/>
</dbReference>
<proteinExistence type="predicted"/>